<feature type="transmembrane region" description="Helical" evidence="1">
    <location>
        <begin position="193"/>
        <end position="214"/>
    </location>
</feature>
<keyword evidence="3" id="KW-1185">Reference proteome</keyword>
<feature type="transmembrane region" description="Helical" evidence="1">
    <location>
        <begin position="69"/>
        <end position="90"/>
    </location>
</feature>
<organism evidence="2 3">
    <name type="scientific">Agrilactobacillus yilanensis</name>
    <dbReference type="NCBI Taxonomy" id="2485997"/>
    <lineage>
        <taxon>Bacteria</taxon>
        <taxon>Bacillati</taxon>
        <taxon>Bacillota</taxon>
        <taxon>Bacilli</taxon>
        <taxon>Lactobacillales</taxon>
        <taxon>Lactobacillaceae</taxon>
        <taxon>Agrilactobacillus</taxon>
    </lineage>
</organism>
<evidence type="ECO:0000313" key="2">
    <source>
        <dbReference type="EMBL" id="MFD1672918.1"/>
    </source>
</evidence>
<feature type="transmembrane region" description="Helical" evidence="1">
    <location>
        <begin position="139"/>
        <end position="164"/>
    </location>
</feature>
<accession>A0ABW4JB72</accession>
<feature type="transmembrane region" description="Helical" evidence="1">
    <location>
        <begin position="39"/>
        <end position="62"/>
    </location>
</feature>
<dbReference type="GO" id="GO:0016874">
    <property type="term" value="F:ligase activity"/>
    <property type="evidence" value="ECO:0007669"/>
    <property type="project" value="UniProtKB-KW"/>
</dbReference>
<proteinExistence type="predicted"/>
<keyword evidence="1" id="KW-1133">Transmembrane helix</keyword>
<feature type="transmembrane region" description="Helical" evidence="1">
    <location>
        <begin position="272"/>
        <end position="291"/>
    </location>
</feature>
<reference evidence="3" key="1">
    <citation type="journal article" date="2019" name="Int. J. Syst. Evol. Microbiol.">
        <title>The Global Catalogue of Microorganisms (GCM) 10K type strain sequencing project: providing services to taxonomists for standard genome sequencing and annotation.</title>
        <authorList>
            <consortium name="The Broad Institute Genomics Platform"/>
            <consortium name="The Broad Institute Genome Sequencing Center for Infectious Disease"/>
            <person name="Wu L."/>
            <person name="Ma J."/>
        </authorList>
    </citation>
    <scope>NUCLEOTIDE SEQUENCE [LARGE SCALE GENOMIC DNA]</scope>
    <source>
        <strain evidence="3">CCM 8896</strain>
    </source>
</reference>
<keyword evidence="2" id="KW-0436">Ligase</keyword>
<keyword evidence="1" id="KW-0812">Transmembrane</keyword>
<feature type="transmembrane region" description="Helical" evidence="1">
    <location>
        <begin position="110"/>
        <end position="127"/>
    </location>
</feature>
<evidence type="ECO:0000256" key="1">
    <source>
        <dbReference type="SAM" id="Phobius"/>
    </source>
</evidence>
<name>A0ABW4JB72_9LACO</name>
<keyword evidence="1" id="KW-0472">Membrane</keyword>
<feature type="transmembrane region" description="Helical" evidence="1">
    <location>
        <begin position="426"/>
        <end position="450"/>
    </location>
</feature>
<feature type="transmembrane region" description="Helical" evidence="1">
    <location>
        <begin position="15"/>
        <end position="33"/>
    </location>
</feature>
<dbReference type="EMBL" id="JBHTOP010000028">
    <property type="protein sequence ID" value="MFD1672918.1"/>
    <property type="molecule type" value="Genomic_DNA"/>
</dbReference>
<dbReference type="RefSeq" id="WP_125715924.1">
    <property type="nucleotide sequence ID" value="NZ_JBHTOP010000028.1"/>
</dbReference>
<comment type="caution">
    <text evidence="2">The sequence shown here is derived from an EMBL/GenBank/DDBJ whole genome shotgun (WGS) entry which is preliminary data.</text>
</comment>
<protein>
    <submittedName>
        <fullName evidence="2">O-antigen ligase family protein</fullName>
    </submittedName>
</protein>
<dbReference type="InterPro" id="IPR049504">
    <property type="entry name" value="O-antigen_lig"/>
</dbReference>
<feature type="transmembrane region" description="Helical" evidence="1">
    <location>
        <begin position="462"/>
        <end position="481"/>
    </location>
</feature>
<dbReference type="Pfam" id="PF13425">
    <property type="entry name" value="O-antigen_lig"/>
    <property type="match status" value="1"/>
</dbReference>
<feature type="transmembrane region" description="Helical" evidence="1">
    <location>
        <begin position="221"/>
        <end position="238"/>
    </location>
</feature>
<dbReference type="Proteomes" id="UP001597267">
    <property type="component" value="Unassembled WGS sequence"/>
</dbReference>
<gene>
    <name evidence="2" type="ORF">ACFQ5M_12520</name>
</gene>
<feature type="transmembrane region" description="Helical" evidence="1">
    <location>
        <begin position="244"/>
        <end position="263"/>
    </location>
</feature>
<evidence type="ECO:0000313" key="3">
    <source>
        <dbReference type="Proteomes" id="UP001597267"/>
    </source>
</evidence>
<sequence length="526" mass="60664">MVTTTNKYKKITKNLFMLFIILQPFLDIYFFYVPPLSKMISFAIPTIVRILFIFVLGLLFLYSERNKKMTWFIIGYGVILLVYFAFHVYNAQHFYNYGGNMLGYSLSGELFYLVRMVIPLFVIIMAYKININRELFLKIIVGLTILVSGSIVVTDLIGVALASYGSDWINGNFFSWFDVNSGFTYWDTAAKSFFYYANAVSALELLLAPILFYYMITHFNWRSVLLVGVHLWAMFILGTKTATLGVILALFGSLGIYLLFVYFDKGQRLNKAILAVFSVFIILSGVILPYSPTLNRQQVDNIVVTSREGSKAAAKKRDAVLKQQFQAAAQGTKKDLAPVIKNNYAQYGLQAKFVEGGYSYKVDPQFWYNIMMNWPAADRANFRKLEQAQLDRIKEVNNNKLDNWLGISYTRMNYAFNLERDFVSQWYSMGYIGVLLLVMPYVFLMLYGIYLMLRYRQRLMTYWNVTLLFGLALILSISFYSGNVLDFLSESTILAFVEGHFLYSLRNDQDRRDFSHVSFISGGPKK</sequence>